<protein>
    <recommendedName>
        <fullName evidence="2">Antitoxin Xre/MbcA/ParS-like toxin-binding domain-containing protein</fullName>
    </recommendedName>
</protein>
<organism evidence="3 4">
    <name type="scientific">Vreelandella alkaliphila</name>
    <dbReference type="NCBI Taxonomy" id="272774"/>
    <lineage>
        <taxon>Bacteria</taxon>
        <taxon>Pseudomonadati</taxon>
        <taxon>Pseudomonadota</taxon>
        <taxon>Gammaproteobacteria</taxon>
        <taxon>Oceanospirillales</taxon>
        <taxon>Halomonadaceae</taxon>
        <taxon>Vreelandella</taxon>
    </lineage>
</organism>
<feature type="region of interest" description="Disordered" evidence="1">
    <location>
        <begin position="1"/>
        <end position="28"/>
    </location>
</feature>
<dbReference type="Proteomes" id="UP000218675">
    <property type="component" value="Unassembled WGS sequence"/>
</dbReference>
<reference evidence="3 4" key="1">
    <citation type="submission" date="2017-08" db="EMBL/GenBank/DDBJ databases">
        <title>Halomonas binhaiensis sp. nov., isolated from saline alkaline soil.</title>
        <authorList>
            <person name="Wang D."/>
            <person name="Zhang G."/>
        </authorList>
    </citation>
    <scope>NUCLEOTIDE SEQUENCE [LARGE SCALE GENOMIC DNA]</scope>
    <source>
        <strain evidence="3 4">WN018</strain>
    </source>
</reference>
<keyword evidence="4" id="KW-1185">Reference proteome</keyword>
<comment type="caution">
    <text evidence="3">The sequence shown here is derived from an EMBL/GenBank/DDBJ whole genome shotgun (WGS) entry which is preliminary data.</text>
</comment>
<dbReference type="EMBL" id="NSKA01000002">
    <property type="protein sequence ID" value="PAU72432.1"/>
    <property type="molecule type" value="Genomic_DNA"/>
</dbReference>
<dbReference type="InterPro" id="IPR024467">
    <property type="entry name" value="Xre/MbcA/ParS-like_toxin-bd"/>
</dbReference>
<accession>A0ABX4HJM8</accession>
<gene>
    <name evidence="3" type="ORF">CK497_04700</name>
</gene>
<evidence type="ECO:0000313" key="4">
    <source>
        <dbReference type="Proteomes" id="UP000218675"/>
    </source>
</evidence>
<feature type="domain" description="Antitoxin Xre/MbcA/ParS-like toxin-binding" evidence="2">
    <location>
        <begin position="43"/>
        <end position="91"/>
    </location>
</feature>
<evidence type="ECO:0000259" key="2">
    <source>
        <dbReference type="Pfam" id="PF09722"/>
    </source>
</evidence>
<name>A0ABX4HJM8_9GAMM</name>
<evidence type="ECO:0000313" key="3">
    <source>
        <dbReference type="EMBL" id="PAU72432.1"/>
    </source>
</evidence>
<proteinExistence type="predicted"/>
<dbReference type="Pfam" id="PF09722">
    <property type="entry name" value="Xre_MbcA_ParS_C"/>
    <property type="match status" value="1"/>
</dbReference>
<evidence type="ECO:0000256" key="1">
    <source>
        <dbReference type="SAM" id="MobiDB-lite"/>
    </source>
</evidence>
<sequence>MIGYGEASSSKTTLEPAAEKESWSMLGTDGPEEQIAIEVWRMAIKLFEGDRTEADRWLHHEAIGLGWKRPADVMQENPQQVLDLIARIEHGVYT</sequence>